<keyword evidence="1" id="KW-0808">Transferase</keyword>
<sequence>MLKFRKIDYDKDVDEIIKLLNANFETDHAKEAFLWKHFANPFGQSYGLLAVDNHKIVALRMFMRWEFICDNKIIKAIRPVDTCTDHAYRGRGLFKKITLQGLENIRDEYELIFNTPNENSKPGYLKMGWKPIDGNFSYKVGLINFLKRAEKFEEIPSSKIVFDKLWVEEFPCQTNISRAYLEWRYADEAYRIAKFDDGGIVVYKLTKLKGIKSIILVDSFGDKQRSTQRLISVCSKNKAKAVYFLENQKNKHLKFLLKLDRGTQAVVSKDDEFGISGKIAFSVGDLEGRI</sequence>
<evidence type="ECO:0000313" key="2">
    <source>
        <dbReference type="Proteomes" id="UP001253848"/>
    </source>
</evidence>
<dbReference type="InterPro" id="IPR016181">
    <property type="entry name" value="Acyl_CoA_acyltransferase"/>
</dbReference>
<dbReference type="RefSeq" id="WP_311499886.1">
    <property type="nucleotide sequence ID" value="NZ_JAVRHN010000006.1"/>
</dbReference>
<reference evidence="1 2" key="1">
    <citation type="submission" date="2023-09" db="EMBL/GenBank/DDBJ databases">
        <authorList>
            <person name="Rey-Velasco X."/>
        </authorList>
    </citation>
    <scope>NUCLEOTIDE SEQUENCE [LARGE SCALE GENOMIC DNA]</scope>
    <source>
        <strain evidence="1 2">F225</strain>
    </source>
</reference>
<comment type="caution">
    <text evidence="1">The sequence shown here is derived from an EMBL/GenBank/DDBJ whole genome shotgun (WGS) entry which is preliminary data.</text>
</comment>
<dbReference type="Proteomes" id="UP001253848">
    <property type="component" value="Unassembled WGS sequence"/>
</dbReference>
<dbReference type="Pfam" id="PF13527">
    <property type="entry name" value="Acetyltransf_9"/>
    <property type="match status" value="1"/>
</dbReference>
<dbReference type="SUPFAM" id="SSF55729">
    <property type="entry name" value="Acyl-CoA N-acyltransferases (Nat)"/>
    <property type="match status" value="1"/>
</dbReference>
<name>A0ABU3DU00_9FLAO</name>
<protein>
    <submittedName>
        <fullName evidence="1">GNAT family N-acetyltransferase</fullName>
        <ecNumber evidence="1">2.3.1.-</ecNumber>
    </submittedName>
</protein>
<keyword evidence="2" id="KW-1185">Reference proteome</keyword>
<organism evidence="1 2">
    <name type="scientific">Autumnicola psychrophila</name>
    <dbReference type="NCBI Taxonomy" id="3075592"/>
    <lineage>
        <taxon>Bacteria</taxon>
        <taxon>Pseudomonadati</taxon>
        <taxon>Bacteroidota</taxon>
        <taxon>Flavobacteriia</taxon>
        <taxon>Flavobacteriales</taxon>
        <taxon>Flavobacteriaceae</taxon>
        <taxon>Autumnicola</taxon>
    </lineage>
</organism>
<evidence type="ECO:0000313" key="1">
    <source>
        <dbReference type="EMBL" id="MDT0686562.1"/>
    </source>
</evidence>
<keyword evidence="1" id="KW-0012">Acyltransferase</keyword>
<gene>
    <name evidence="1" type="ORF">RM541_09295</name>
</gene>
<dbReference type="GO" id="GO:0016746">
    <property type="term" value="F:acyltransferase activity"/>
    <property type="evidence" value="ECO:0007669"/>
    <property type="project" value="UniProtKB-KW"/>
</dbReference>
<dbReference type="EC" id="2.3.1.-" evidence="1"/>
<dbReference type="Gene3D" id="3.40.630.30">
    <property type="match status" value="1"/>
</dbReference>
<accession>A0ABU3DU00</accession>
<dbReference type="EMBL" id="JAVRHN010000006">
    <property type="protein sequence ID" value="MDT0686562.1"/>
    <property type="molecule type" value="Genomic_DNA"/>
</dbReference>
<proteinExistence type="predicted"/>